<reference evidence="1" key="1">
    <citation type="submission" date="2021-03" db="EMBL/GenBank/DDBJ databases">
        <authorList>
            <person name="Tagirdzhanova G."/>
        </authorList>
    </citation>
    <scope>NUCLEOTIDE SEQUENCE</scope>
</reference>
<dbReference type="AlphaFoldDB" id="A0A8H3G5N4"/>
<proteinExistence type="predicted"/>
<organism evidence="1 2">
    <name type="scientific">Heterodermia speciosa</name>
    <dbReference type="NCBI Taxonomy" id="116794"/>
    <lineage>
        <taxon>Eukaryota</taxon>
        <taxon>Fungi</taxon>
        <taxon>Dikarya</taxon>
        <taxon>Ascomycota</taxon>
        <taxon>Pezizomycotina</taxon>
        <taxon>Lecanoromycetes</taxon>
        <taxon>OSLEUM clade</taxon>
        <taxon>Lecanoromycetidae</taxon>
        <taxon>Caliciales</taxon>
        <taxon>Physciaceae</taxon>
        <taxon>Heterodermia</taxon>
    </lineage>
</organism>
<accession>A0A8H3G5N4</accession>
<name>A0A8H3G5N4_9LECA</name>
<sequence>MLGWLQFGKQIMLRRTNASRLPIHGGRSIGDQLPGLVASTIVVTSTPRETEDYHICASQIPEKQRLIPRKLETATGDTGYDSTSPNTHYGCLPVFYFREPVPAVKKRKRGRKEVMKRLQPPSGTGRKIVQLPNIELCCITRLCPLHTPLVLEPQVWKPLLNVPRETTVYLVLSGLDALTSDERSWNLLAEKLQGLKGLRVRIMLGEKMKTWLNTQPPWNEEDWWGGARDRFWTIFELQELIEGLKTECTK</sequence>
<comment type="caution">
    <text evidence="1">The sequence shown here is derived from an EMBL/GenBank/DDBJ whole genome shotgun (WGS) entry which is preliminary data.</text>
</comment>
<gene>
    <name evidence="1" type="ORF">HETSPECPRED_010594</name>
</gene>
<dbReference type="EMBL" id="CAJPDS010000099">
    <property type="protein sequence ID" value="CAF9937212.1"/>
    <property type="molecule type" value="Genomic_DNA"/>
</dbReference>
<evidence type="ECO:0000313" key="1">
    <source>
        <dbReference type="EMBL" id="CAF9937212.1"/>
    </source>
</evidence>
<dbReference type="Proteomes" id="UP000664521">
    <property type="component" value="Unassembled WGS sequence"/>
</dbReference>
<evidence type="ECO:0000313" key="2">
    <source>
        <dbReference type="Proteomes" id="UP000664521"/>
    </source>
</evidence>
<keyword evidence="2" id="KW-1185">Reference proteome</keyword>
<protein>
    <submittedName>
        <fullName evidence="1">Uncharacterized protein</fullName>
    </submittedName>
</protein>